<dbReference type="EMBL" id="JAAABI010000002">
    <property type="protein sequence ID" value="NAY91908.1"/>
    <property type="molecule type" value="Genomic_DNA"/>
</dbReference>
<feature type="signal peptide" evidence="1">
    <location>
        <begin position="1"/>
        <end position="18"/>
    </location>
</feature>
<keyword evidence="4" id="KW-1185">Reference proteome</keyword>
<evidence type="ECO:0000313" key="4">
    <source>
        <dbReference type="Proteomes" id="UP000667650"/>
    </source>
</evidence>
<evidence type="ECO:0000256" key="1">
    <source>
        <dbReference type="SAM" id="SignalP"/>
    </source>
</evidence>
<accession>A0A964TDB7</accession>
<dbReference type="InterPro" id="IPR034660">
    <property type="entry name" value="DinB/YfiT-like"/>
</dbReference>
<keyword evidence="1" id="KW-0732">Signal</keyword>
<dbReference type="InterPro" id="IPR024775">
    <property type="entry name" value="DinB-like"/>
</dbReference>
<comment type="caution">
    <text evidence="3">The sequence shown here is derived from an EMBL/GenBank/DDBJ whole genome shotgun (WGS) entry which is preliminary data.</text>
</comment>
<dbReference type="Pfam" id="PF12867">
    <property type="entry name" value="DinB_2"/>
    <property type="match status" value="1"/>
</dbReference>
<evidence type="ECO:0000259" key="2">
    <source>
        <dbReference type="Pfam" id="PF12867"/>
    </source>
</evidence>
<feature type="chain" id="PRO_5037260382" evidence="1">
    <location>
        <begin position="19"/>
        <end position="206"/>
    </location>
</feature>
<protein>
    <submittedName>
        <fullName evidence="3">DUF664 domain-containing protein</fullName>
    </submittedName>
</protein>
<evidence type="ECO:0000313" key="3">
    <source>
        <dbReference type="EMBL" id="NAY91908.1"/>
    </source>
</evidence>
<dbReference type="Gene3D" id="1.20.120.450">
    <property type="entry name" value="dinb family like domain"/>
    <property type="match status" value="1"/>
</dbReference>
<dbReference type="SUPFAM" id="SSF109854">
    <property type="entry name" value="DinB/YfiT-like putative metalloenzymes"/>
    <property type="match status" value="1"/>
</dbReference>
<proteinExistence type="predicted"/>
<name>A0A964TDB7_9FLAO</name>
<organism evidence="3 4">
    <name type="scientific">Flagellimonas ochracea</name>
    <dbReference type="NCBI Taxonomy" id="2696472"/>
    <lineage>
        <taxon>Bacteria</taxon>
        <taxon>Pseudomonadati</taxon>
        <taxon>Bacteroidota</taxon>
        <taxon>Flavobacteriia</taxon>
        <taxon>Flavobacteriales</taxon>
        <taxon>Flavobacteriaceae</taxon>
        <taxon>Flagellimonas</taxon>
    </lineage>
</organism>
<dbReference type="Proteomes" id="UP000667650">
    <property type="component" value="Unassembled WGS sequence"/>
</dbReference>
<reference evidence="3" key="1">
    <citation type="submission" date="2020-01" db="EMBL/GenBank/DDBJ databases">
        <title>Muricauda ochracea sp. nov., isolated from a tidal flat of Garorim bay in Korea.</title>
        <authorList>
            <person name="Kim D."/>
            <person name="Yoo Y."/>
            <person name="Kim J.-J."/>
        </authorList>
    </citation>
    <scope>NUCLEOTIDE SEQUENCE</scope>
    <source>
        <strain evidence="3">JGD-17</strain>
    </source>
</reference>
<gene>
    <name evidence="3" type="ORF">GTQ34_08260</name>
</gene>
<feature type="domain" description="DinB-like" evidence="2">
    <location>
        <begin position="35"/>
        <end position="190"/>
    </location>
</feature>
<sequence>MRKLILPLVALLVFGFSAKPTQLTEAERAMAIKYLSETRNHMLQVLDGLTEEQLHFKPSENEWSIAECVEHIAISENVFEGFLKKTVAEGANPALKDSLVFKDEQLMGVLTDRSQRFKTTEPFEPRGKFGSHEETVQAFLKKRNEHIEYVKTTEDDLRNRFNQDLPFGTVDGFQVIIFVAGHSERHILQMEEVMAHEEFPNSEEED</sequence>
<dbReference type="AlphaFoldDB" id="A0A964TDB7"/>
<dbReference type="RefSeq" id="WP_166523304.1">
    <property type="nucleotide sequence ID" value="NZ_JAAABI010000002.1"/>
</dbReference>